<keyword evidence="5" id="KW-1185">Reference proteome</keyword>
<comment type="caution">
    <text evidence="4">The sequence shown here is derived from an EMBL/GenBank/DDBJ whole genome shotgun (WGS) entry which is preliminary data.</text>
</comment>
<dbReference type="PANTHER" id="PTHR11699">
    <property type="entry name" value="ALDEHYDE DEHYDROGENASE-RELATED"/>
    <property type="match status" value="1"/>
</dbReference>
<gene>
    <name evidence="4" type="ORF">GTOL_10659</name>
</gene>
<dbReference type="AlphaFoldDB" id="A0A916J263"/>
<evidence type="ECO:0000256" key="2">
    <source>
        <dbReference type="ARBA" id="ARBA00023002"/>
    </source>
</evidence>
<feature type="domain" description="Aldehyde dehydrogenase" evidence="3">
    <location>
        <begin position="34"/>
        <end position="489"/>
    </location>
</feature>
<keyword evidence="2" id="KW-0560">Oxidoreductase</keyword>
<comment type="similarity">
    <text evidence="1">Belongs to the aldehyde dehydrogenase family.</text>
</comment>
<dbReference type="InterPro" id="IPR016161">
    <property type="entry name" value="Ald_DH/histidinol_DH"/>
</dbReference>
<evidence type="ECO:0000256" key="1">
    <source>
        <dbReference type="ARBA" id="ARBA00009986"/>
    </source>
</evidence>
<name>A0A916J263_9PROT</name>
<dbReference type="Gene3D" id="3.40.605.10">
    <property type="entry name" value="Aldehyde Dehydrogenase, Chain A, domain 1"/>
    <property type="match status" value="1"/>
</dbReference>
<evidence type="ECO:0000259" key="3">
    <source>
        <dbReference type="Pfam" id="PF00171"/>
    </source>
</evidence>
<accession>A0A916J263</accession>
<dbReference type="Pfam" id="PF00171">
    <property type="entry name" value="Aldedh"/>
    <property type="match status" value="1"/>
</dbReference>
<dbReference type="RefSeq" id="WP_220634818.1">
    <property type="nucleotide sequence ID" value="NZ_CAJQUM010000001.1"/>
</dbReference>
<dbReference type="InterPro" id="IPR016163">
    <property type="entry name" value="Ald_DH_C"/>
</dbReference>
<dbReference type="FunFam" id="3.40.309.10:FF:000012">
    <property type="entry name" value="Betaine aldehyde dehydrogenase"/>
    <property type="match status" value="1"/>
</dbReference>
<dbReference type="GO" id="GO:0016620">
    <property type="term" value="F:oxidoreductase activity, acting on the aldehyde or oxo group of donors, NAD or NADP as acceptor"/>
    <property type="evidence" value="ECO:0007669"/>
    <property type="project" value="InterPro"/>
</dbReference>
<dbReference type="SUPFAM" id="SSF53720">
    <property type="entry name" value="ALDH-like"/>
    <property type="match status" value="1"/>
</dbReference>
<dbReference type="FunFam" id="3.40.605.10:FF:000007">
    <property type="entry name" value="NAD/NADP-dependent betaine aldehyde dehydrogenase"/>
    <property type="match status" value="1"/>
</dbReference>
<dbReference type="Gene3D" id="3.40.309.10">
    <property type="entry name" value="Aldehyde Dehydrogenase, Chain A, domain 2"/>
    <property type="match status" value="1"/>
</dbReference>
<proteinExistence type="inferred from homology"/>
<dbReference type="InterPro" id="IPR016162">
    <property type="entry name" value="Ald_DH_N"/>
</dbReference>
<dbReference type="Proteomes" id="UP000742786">
    <property type="component" value="Unassembled WGS sequence"/>
</dbReference>
<dbReference type="CDD" id="cd07078">
    <property type="entry name" value="ALDH"/>
    <property type="match status" value="1"/>
</dbReference>
<protein>
    <submittedName>
        <fullName evidence="4">Aldehyde dehydrogenase</fullName>
    </submittedName>
</protein>
<evidence type="ECO:0000313" key="5">
    <source>
        <dbReference type="Proteomes" id="UP000742786"/>
    </source>
</evidence>
<dbReference type="EMBL" id="CAJQUM010000001">
    <property type="protein sequence ID" value="CAG4882777.1"/>
    <property type="molecule type" value="Genomic_DNA"/>
</dbReference>
<sequence length="505" mass="55518">MKMNVDEKNNAGRKDLRKRWGATIGGKPVDITNSDTFGVQEPTTGEEIARVQSCAPELVARAVVDSRRAYDEDWRHRSPRERADLLRKVAAHIRKHVDELAELEAREVGKPKRDALRLDVTFSHACFDYFAGLCDTLHGEILHQGVIEARVVYEPYGVVAAILPFNWPPMHFAKKCAPALAAGNTVVIKPGEQAPLTVLRMVELVNEVLPPGVLNCVTGLEAGAALTSHPLVERITFTGATTTGRRVLESAAKNVTYATVELGGKNCLMILHDADLKVAIDVALEGMFYNNGEACTSTSRILVHDSVYDEFKRRFVAATEKLVVGDGLDPKTDVGPMVDARQRDRVMQYLDIALKEGASIVMQGKLPTDAKYKNGYWVAPTILEGVTPNMTVAQEEIFGPIACLMRFSDEADAIRIANGTQYGLTAVMVTKDEARAWKIAQQLDAGMIFINNYMRRTMLGSPFGGVKGSGFGRENSPETLKEFVRAKNIRFPSGHGQIPTWPPVD</sequence>
<dbReference type="InterPro" id="IPR015590">
    <property type="entry name" value="Aldehyde_DH_dom"/>
</dbReference>
<reference evidence="4" key="1">
    <citation type="submission" date="2021-04" db="EMBL/GenBank/DDBJ databases">
        <authorList>
            <person name="Hornung B."/>
        </authorList>
    </citation>
    <scope>NUCLEOTIDE SEQUENCE</scope>
    <source>
        <strain evidence="4">G5G6</strain>
    </source>
</reference>
<evidence type="ECO:0000313" key="4">
    <source>
        <dbReference type="EMBL" id="CAG4882777.1"/>
    </source>
</evidence>
<organism evidence="4 5">
    <name type="scientific">Georgfuchsia toluolica</name>
    <dbReference type="NCBI Taxonomy" id="424218"/>
    <lineage>
        <taxon>Bacteria</taxon>
        <taxon>Pseudomonadati</taxon>
        <taxon>Pseudomonadota</taxon>
        <taxon>Betaproteobacteria</taxon>
        <taxon>Nitrosomonadales</taxon>
        <taxon>Sterolibacteriaceae</taxon>
        <taxon>Georgfuchsia</taxon>
    </lineage>
</organism>